<comment type="caution">
    <text evidence="1">The sequence shown here is derived from an EMBL/GenBank/DDBJ whole genome shotgun (WGS) entry which is preliminary data.</text>
</comment>
<keyword evidence="2" id="KW-1185">Reference proteome</keyword>
<accession>A0A4R2L074</accession>
<gene>
    <name evidence="1" type="ORF">EV688_103163</name>
</gene>
<evidence type="ECO:0000313" key="2">
    <source>
        <dbReference type="Proteomes" id="UP000294980"/>
    </source>
</evidence>
<organism evidence="1 2">
    <name type="scientific">Chromatocurvus halotolerans</name>
    <dbReference type="NCBI Taxonomy" id="1132028"/>
    <lineage>
        <taxon>Bacteria</taxon>
        <taxon>Pseudomonadati</taxon>
        <taxon>Pseudomonadota</taxon>
        <taxon>Gammaproteobacteria</taxon>
        <taxon>Cellvibrionales</taxon>
        <taxon>Halieaceae</taxon>
        <taxon>Chromatocurvus</taxon>
    </lineage>
</organism>
<protein>
    <submittedName>
        <fullName evidence="1">Uncharacterized protein</fullName>
    </submittedName>
</protein>
<reference evidence="1 2" key="1">
    <citation type="submission" date="2019-03" db="EMBL/GenBank/DDBJ databases">
        <title>Genomic Encyclopedia of Type Strains, Phase IV (KMG-IV): sequencing the most valuable type-strain genomes for metagenomic binning, comparative biology and taxonomic classification.</title>
        <authorList>
            <person name="Goeker M."/>
        </authorList>
    </citation>
    <scope>NUCLEOTIDE SEQUENCE [LARGE SCALE GENOMIC DNA]</scope>
    <source>
        <strain evidence="1 2">DSM 23344</strain>
    </source>
</reference>
<name>A0A4R2L074_9GAMM</name>
<sequence length="150" mass="17236">MDYRVNQEVKFKDQQYTIIEIKRGWLTLLDQDGSRAKARIKDVSLLRERCLKNQMAEAKTRYQRVKLSSGEITMDCGDELASLLRGLEPQEVCNLADEVLKTGEGYHMQRYGHLNPGQQRMNAGNRIRASVKKGNVDMAQLKEIRIQSHA</sequence>
<dbReference type="AlphaFoldDB" id="A0A4R2L074"/>
<dbReference type="EMBL" id="SLWX01000003">
    <property type="protein sequence ID" value="TCO77149.1"/>
    <property type="molecule type" value="Genomic_DNA"/>
</dbReference>
<evidence type="ECO:0000313" key="1">
    <source>
        <dbReference type="EMBL" id="TCO77149.1"/>
    </source>
</evidence>
<proteinExistence type="predicted"/>
<dbReference type="Proteomes" id="UP000294980">
    <property type="component" value="Unassembled WGS sequence"/>
</dbReference>